<evidence type="ECO:0008006" key="3">
    <source>
        <dbReference type="Google" id="ProtNLM"/>
    </source>
</evidence>
<comment type="caution">
    <text evidence="1">The sequence shown here is derived from an EMBL/GenBank/DDBJ whole genome shotgun (WGS) entry which is preliminary data.</text>
</comment>
<gene>
    <name evidence="1" type="ORF">BSTOLATCC_MIC7572</name>
</gene>
<evidence type="ECO:0000313" key="1">
    <source>
        <dbReference type="EMBL" id="CAG9312777.1"/>
    </source>
</evidence>
<protein>
    <recommendedName>
        <fullName evidence="3">TerB family tellurite resistance protein</fullName>
    </recommendedName>
</protein>
<evidence type="ECO:0000313" key="2">
    <source>
        <dbReference type="Proteomes" id="UP001162131"/>
    </source>
</evidence>
<dbReference type="Proteomes" id="UP001162131">
    <property type="component" value="Unassembled WGS sequence"/>
</dbReference>
<dbReference type="EMBL" id="CAJZBQ010000009">
    <property type="protein sequence ID" value="CAG9312777.1"/>
    <property type="molecule type" value="Genomic_DNA"/>
</dbReference>
<dbReference type="AlphaFoldDB" id="A0AAU9IH22"/>
<organism evidence="1 2">
    <name type="scientific">Blepharisma stoltei</name>
    <dbReference type="NCBI Taxonomy" id="1481888"/>
    <lineage>
        <taxon>Eukaryota</taxon>
        <taxon>Sar</taxon>
        <taxon>Alveolata</taxon>
        <taxon>Ciliophora</taxon>
        <taxon>Postciliodesmatophora</taxon>
        <taxon>Heterotrichea</taxon>
        <taxon>Heterotrichida</taxon>
        <taxon>Blepharismidae</taxon>
        <taxon>Blepharisma</taxon>
    </lineage>
</organism>
<keyword evidence="2" id="KW-1185">Reference proteome</keyword>
<sequence length="156" mass="18533">MNDEEQYREIYRMLLRQISVGSLRVRITELATFVVRIQREVVHRDEEDALRRLENSLVNAFKEASEDPEYITEDEFVRCMMDVDKKAPWDHYDRFLKRTYESLKSTPLGIRIEDYIQLCESAFGIKVDDEMARVLEDKVGKYIDLKTFLNLSGKLE</sequence>
<accession>A0AAU9IH22</accession>
<reference evidence="1" key="1">
    <citation type="submission" date="2021-09" db="EMBL/GenBank/DDBJ databases">
        <authorList>
            <consortium name="AG Swart"/>
            <person name="Singh M."/>
            <person name="Singh A."/>
            <person name="Seah K."/>
            <person name="Emmerich C."/>
        </authorList>
    </citation>
    <scope>NUCLEOTIDE SEQUENCE</scope>
    <source>
        <strain evidence="1">ATCC30299</strain>
    </source>
</reference>
<proteinExistence type="predicted"/>
<name>A0AAU9IH22_9CILI</name>